<dbReference type="EMBL" id="VYYT01000001">
    <property type="protein sequence ID" value="KAK2780196.1"/>
    <property type="molecule type" value="Genomic_DNA"/>
</dbReference>
<evidence type="ECO:0000313" key="3">
    <source>
        <dbReference type="Proteomes" id="UP001281614"/>
    </source>
</evidence>
<organism evidence="2 3">
    <name type="scientific">Colletotrichum kahawae</name>
    <name type="common">Coffee berry disease fungus</name>
    <dbReference type="NCBI Taxonomy" id="34407"/>
    <lineage>
        <taxon>Eukaryota</taxon>
        <taxon>Fungi</taxon>
        <taxon>Dikarya</taxon>
        <taxon>Ascomycota</taxon>
        <taxon>Pezizomycotina</taxon>
        <taxon>Sordariomycetes</taxon>
        <taxon>Hypocreomycetidae</taxon>
        <taxon>Glomerellales</taxon>
        <taxon>Glomerellaceae</taxon>
        <taxon>Colletotrichum</taxon>
        <taxon>Colletotrichum gloeosporioides species complex</taxon>
    </lineage>
</organism>
<gene>
    <name evidence="2" type="ORF">CKAH01_00140</name>
</gene>
<name>A0AAD9YVE9_COLKA</name>
<feature type="region of interest" description="Disordered" evidence="1">
    <location>
        <begin position="324"/>
        <end position="346"/>
    </location>
</feature>
<proteinExistence type="predicted"/>
<keyword evidence="3" id="KW-1185">Reference proteome</keyword>
<evidence type="ECO:0000313" key="2">
    <source>
        <dbReference type="EMBL" id="KAK2780196.1"/>
    </source>
</evidence>
<feature type="compositionally biased region" description="Polar residues" evidence="1">
    <location>
        <begin position="337"/>
        <end position="346"/>
    </location>
</feature>
<sequence>MVGLSLHLEANVAIEVNGRDVIELADTLTNTGHDAPYSCYRLIEVEERGEFSVNIRLSDTFRRLVDHVDRGIMILIQMDGLEVLRRLVTQKGFDTTKVSASLPLNYHGIVDWSVGETSRLRKFRFKGVEDGEGPATGLIRVEFFLVKLLGPPEQDELSDYLPMEELFRGIRSAIILTMLSVTIPARVKAQKKEDLMDFGDTQMHPERMAMLATRSGQSEDEDLMKFSSSPILKPLGSPHGKPITILEDDNNEPMLDQAYGPLEPTSDKQNKLDVQSINHDLEDEGVSFQSTDVSDVVTSRKRSARSAFGDESPLHPRKVLGVEYEEVTEESRDQQKEPQFSTLAGP</sequence>
<feature type="region of interest" description="Disordered" evidence="1">
    <location>
        <begin position="246"/>
        <end position="268"/>
    </location>
</feature>
<accession>A0AAD9YVE9</accession>
<protein>
    <submittedName>
        <fullName evidence="2">Uncharacterized protein</fullName>
    </submittedName>
</protein>
<comment type="caution">
    <text evidence="2">The sequence shown here is derived from an EMBL/GenBank/DDBJ whole genome shotgun (WGS) entry which is preliminary data.</text>
</comment>
<dbReference type="Proteomes" id="UP001281614">
    <property type="component" value="Unassembled WGS sequence"/>
</dbReference>
<evidence type="ECO:0000256" key="1">
    <source>
        <dbReference type="SAM" id="MobiDB-lite"/>
    </source>
</evidence>
<reference evidence="2" key="1">
    <citation type="submission" date="2023-02" db="EMBL/GenBank/DDBJ databases">
        <title>Colletotrichum kahawae CIFC_Que2 genome sequencing and assembly.</title>
        <authorList>
            <person name="Baroncelli R."/>
        </authorList>
    </citation>
    <scope>NUCLEOTIDE SEQUENCE</scope>
    <source>
        <strain evidence="2">CIFC_Que2</strain>
    </source>
</reference>
<dbReference type="AlphaFoldDB" id="A0AAD9YVE9"/>